<dbReference type="Pfam" id="PF00581">
    <property type="entry name" value="Rhodanese"/>
    <property type="match status" value="2"/>
</dbReference>
<dbReference type="Gene3D" id="3.60.15.10">
    <property type="entry name" value="Ribonuclease Z/Hydroxyacylglutathione hydrolase-like"/>
    <property type="match status" value="1"/>
</dbReference>
<evidence type="ECO:0000256" key="1">
    <source>
        <dbReference type="ARBA" id="ARBA00022723"/>
    </source>
</evidence>
<feature type="domain" description="Rhodanese" evidence="2">
    <location>
        <begin position="367"/>
        <end position="456"/>
    </location>
</feature>
<keyword evidence="1" id="KW-0479">Metal-binding</keyword>
<dbReference type="GO" id="GO:0006749">
    <property type="term" value="P:glutathione metabolic process"/>
    <property type="evidence" value="ECO:0007669"/>
    <property type="project" value="InterPro"/>
</dbReference>
<dbReference type="SUPFAM" id="SSF56281">
    <property type="entry name" value="Metallo-hydrolase/oxidoreductase"/>
    <property type="match status" value="1"/>
</dbReference>
<dbReference type="InterPro" id="IPR044528">
    <property type="entry name" value="POD-like_MBL-fold"/>
</dbReference>
<dbReference type="Gene3D" id="3.40.250.10">
    <property type="entry name" value="Rhodanese-like domain"/>
    <property type="match status" value="2"/>
</dbReference>
<dbReference type="CDD" id="cd07724">
    <property type="entry name" value="POD-like_MBL-fold"/>
    <property type="match status" value="1"/>
</dbReference>
<reference evidence="4" key="2">
    <citation type="submission" date="2010-01" db="EMBL/GenBank/DDBJ databases">
        <title>The complete genome of Conexibacter woesei DSM 14684.</title>
        <authorList>
            <consortium name="US DOE Joint Genome Institute (JGI-PGF)"/>
            <person name="Lucas S."/>
            <person name="Copeland A."/>
            <person name="Lapidus A."/>
            <person name="Glavina del Rio T."/>
            <person name="Dalin E."/>
            <person name="Tice H."/>
            <person name="Bruce D."/>
            <person name="Goodwin L."/>
            <person name="Pitluck S."/>
            <person name="Kyrpides N."/>
            <person name="Mavromatis K."/>
            <person name="Ivanova N."/>
            <person name="Mikhailova N."/>
            <person name="Chertkov O."/>
            <person name="Brettin T."/>
            <person name="Detter J.C."/>
            <person name="Han C."/>
            <person name="Larimer F."/>
            <person name="Land M."/>
            <person name="Hauser L."/>
            <person name="Markowitz V."/>
            <person name="Cheng J.-F."/>
            <person name="Hugenholtz P."/>
            <person name="Woyke T."/>
            <person name="Wu D."/>
            <person name="Pukall R."/>
            <person name="Steenblock K."/>
            <person name="Schneider S."/>
            <person name="Klenk H.-P."/>
            <person name="Eisen J.A."/>
        </authorList>
    </citation>
    <scope>NUCLEOTIDE SEQUENCE [LARGE SCALE GENOMIC DNA]</scope>
    <source>
        <strain evidence="4">DSM 14684 / CIP 108061 / JCM 11494 / NBRC 100937 / ID131577</strain>
    </source>
</reference>
<evidence type="ECO:0000313" key="3">
    <source>
        <dbReference type="EMBL" id="ADB50852.1"/>
    </source>
</evidence>
<dbReference type="eggNOG" id="COG0491">
    <property type="taxonomic scope" value="Bacteria"/>
</dbReference>
<keyword evidence="4" id="KW-1185">Reference proteome</keyword>
<dbReference type="PROSITE" id="PS50206">
    <property type="entry name" value="RHODANESE_3"/>
    <property type="match status" value="2"/>
</dbReference>
<dbReference type="SUPFAM" id="SSF52821">
    <property type="entry name" value="Rhodanese/Cell cycle control phosphatase"/>
    <property type="match status" value="2"/>
</dbReference>
<dbReference type="InterPro" id="IPR036866">
    <property type="entry name" value="RibonucZ/Hydroxyglut_hydro"/>
</dbReference>
<sequence>MIFRQIVHEDLGCASYLVGDEGAGVAAVVDPKLDVEEYLALARYMGVRIAHVLETHNHADHVSGHGRLAAATGATIHVHRDAAPDYEHEPFDDGWELELGSVRVRALHTPGHRPEHTAFALVETARGPEPWAVLTGDTLFVGDVARPDLAIEKEDGARAMFRSLHGTLLTLPDSCEVWPGHLGGSLCGGPGMDMKVSSTIAYERAHNPLLSERDEDRFVALATGTLAPQPPNFRAIVERNRGPLTHAVPAVVALTPHALEQAVAGGALVVDVRTDREFDEAHVPGAVCNPAVRAGFGTKLAWVAERGRELVLVGRDEDDARRAAQLAAAVGIVSVAGVLAGGMTSWRHERRPTASLRRIDVATLHAELDGMQVLDVRERADWEAGHVPGALHTAYHDLGELPAGLDPARPVATICASGQRSAIAASLLARLGVAEPVHVADGGVGTWRDHGWPLETFPAPTPSR</sequence>
<dbReference type="CDD" id="cd00158">
    <property type="entry name" value="RHOD"/>
    <property type="match status" value="2"/>
</dbReference>
<evidence type="ECO:0000313" key="4">
    <source>
        <dbReference type="Proteomes" id="UP000008229"/>
    </source>
</evidence>
<dbReference type="eggNOG" id="COG0607">
    <property type="taxonomic scope" value="Bacteria"/>
</dbReference>
<dbReference type="Pfam" id="PF00753">
    <property type="entry name" value="Lactamase_B"/>
    <property type="match status" value="1"/>
</dbReference>
<dbReference type="InterPro" id="IPR001279">
    <property type="entry name" value="Metallo-B-lactamas"/>
</dbReference>
<dbReference type="InterPro" id="IPR001763">
    <property type="entry name" value="Rhodanese-like_dom"/>
</dbReference>
<organism evidence="3 4">
    <name type="scientific">Conexibacter woesei (strain DSM 14684 / CCUG 47730 / CIP 108061 / JCM 11494 / NBRC 100937 / ID131577)</name>
    <dbReference type="NCBI Taxonomy" id="469383"/>
    <lineage>
        <taxon>Bacteria</taxon>
        <taxon>Bacillati</taxon>
        <taxon>Actinomycetota</taxon>
        <taxon>Thermoleophilia</taxon>
        <taxon>Solirubrobacterales</taxon>
        <taxon>Conexibacteraceae</taxon>
        <taxon>Conexibacter</taxon>
    </lineage>
</organism>
<proteinExistence type="predicted"/>
<evidence type="ECO:0000259" key="2">
    <source>
        <dbReference type="PROSITE" id="PS50206"/>
    </source>
</evidence>
<gene>
    <name evidence="3" type="ordered locus">Cwoe_2429</name>
</gene>
<accession>D3F7J0</accession>
<dbReference type="KEGG" id="cwo:Cwoe_2429"/>
<dbReference type="GO" id="GO:0046872">
    <property type="term" value="F:metal ion binding"/>
    <property type="evidence" value="ECO:0007669"/>
    <property type="project" value="UniProtKB-KW"/>
</dbReference>
<dbReference type="STRING" id="469383.Cwoe_2429"/>
<dbReference type="PANTHER" id="PTHR43084:SF1">
    <property type="entry name" value="PERSULFIDE DIOXYGENASE ETHE1, MITOCHONDRIAL"/>
    <property type="match status" value="1"/>
</dbReference>
<dbReference type="InterPro" id="IPR036873">
    <property type="entry name" value="Rhodanese-like_dom_sf"/>
</dbReference>
<feature type="domain" description="Rhodanese" evidence="2">
    <location>
        <begin position="263"/>
        <end position="355"/>
    </location>
</feature>
<dbReference type="SMART" id="SM00849">
    <property type="entry name" value="Lactamase_B"/>
    <property type="match status" value="1"/>
</dbReference>
<reference evidence="3 4" key="1">
    <citation type="journal article" date="2010" name="Stand. Genomic Sci.">
        <title>Complete genome sequence of Conexibacter woesei type strain (ID131577).</title>
        <authorList>
            <person name="Pukall R."/>
            <person name="Lapidus A."/>
            <person name="Glavina Del Rio T."/>
            <person name="Copeland A."/>
            <person name="Tice H."/>
            <person name="Cheng J.-F."/>
            <person name="Lucas S."/>
            <person name="Chen F."/>
            <person name="Nolan M."/>
            <person name="Bruce D."/>
            <person name="Goodwin L."/>
            <person name="Pitluck S."/>
            <person name="Mavromatis K."/>
            <person name="Ivanova N."/>
            <person name="Ovchinnikova G."/>
            <person name="Pati A."/>
            <person name="Chen A."/>
            <person name="Palaniappan K."/>
            <person name="Land M."/>
            <person name="Hauser L."/>
            <person name="Chang Y.-J."/>
            <person name="Jeffries C.D."/>
            <person name="Chain P."/>
            <person name="Meincke L."/>
            <person name="Sims D."/>
            <person name="Brettin T."/>
            <person name="Detter J.C."/>
            <person name="Rohde M."/>
            <person name="Goeker M."/>
            <person name="Bristow J."/>
            <person name="Eisen J.A."/>
            <person name="Markowitz V."/>
            <person name="Kyrpides N.C."/>
            <person name="Klenk H.-P."/>
            <person name="Hugenholtz P."/>
        </authorList>
    </citation>
    <scope>NUCLEOTIDE SEQUENCE [LARGE SCALE GENOMIC DNA]</scope>
    <source>
        <strain evidence="4">DSM 14684 / CIP 108061 / JCM 11494 / NBRC 100937 / ID131577</strain>
    </source>
</reference>
<protein>
    <submittedName>
        <fullName evidence="3">Beta-lactamase domain protein</fullName>
    </submittedName>
</protein>
<dbReference type="SMART" id="SM00450">
    <property type="entry name" value="RHOD"/>
    <property type="match status" value="2"/>
</dbReference>
<dbReference type="GO" id="GO:0050313">
    <property type="term" value="F:sulfur dioxygenase activity"/>
    <property type="evidence" value="ECO:0007669"/>
    <property type="project" value="InterPro"/>
</dbReference>
<dbReference type="OrthoDB" id="3196337at2"/>
<dbReference type="RefSeq" id="WP_012933903.1">
    <property type="nucleotide sequence ID" value="NC_013739.1"/>
</dbReference>
<dbReference type="InterPro" id="IPR051682">
    <property type="entry name" value="Mito_Persulfide_Diox"/>
</dbReference>
<dbReference type="EMBL" id="CP001854">
    <property type="protein sequence ID" value="ADB50852.1"/>
    <property type="molecule type" value="Genomic_DNA"/>
</dbReference>
<name>D3F7J0_CONWI</name>
<dbReference type="PANTHER" id="PTHR43084">
    <property type="entry name" value="PERSULFIDE DIOXYGENASE ETHE1"/>
    <property type="match status" value="1"/>
</dbReference>
<dbReference type="GO" id="GO:0070813">
    <property type="term" value="P:hydrogen sulfide metabolic process"/>
    <property type="evidence" value="ECO:0007669"/>
    <property type="project" value="TreeGrafter"/>
</dbReference>
<dbReference type="Proteomes" id="UP000008229">
    <property type="component" value="Chromosome"/>
</dbReference>
<dbReference type="AlphaFoldDB" id="D3F7J0"/>
<dbReference type="HOGENOM" id="CLU_030571_7_1_11"/>